<dbReference type="GO" id="GO:0046872">
    <property type="term" value="F:metal ion binding"/>
    <property type="evidence" value="ECO:0007669"/>
    <property type="project" value="UniProtKB-KW"/>
</dbReference>
<keyword evidence="9 16" id="KW-0479">Metal-binding</keyword>
<feature type="active site" evidence="15">
    <location>
        <position position="540"/>
    </location>
</feature>
<evidence type="ECO:0000256" key="13">
    <source>
        <dbReference type="ARBA" id="ARBA00031288"/>
    </source>
</evidence>
<organism evidence="17 18">
    <name type="scientific">Magnusiomyces paraingens</name>
    <dbReference type="NCBI Taxonomy" id="2606893"/>
    <lineage>
        <taxon>Eukaryota</taxon>
        <taxon>Fungi</taxon>
        <taxon>Dikarya</taxon>
        <taxon>Ascomycota</taxon>
        <taxon>Saccharomycotina</taxon>
        <taxon>Dipodascomycetes</taxon>
        <taxon>Dipodascales</taxon>
        <taxon>Dipodascaceae</taxon>
        <taxon>Magnusiomyces</taxon>
    </lineage>
</organism>
<dbReference type="EMBL" id="CABVLU010000001">
    <property type="protein sequence ID" value="VVT46966.1"/>
    <property type="molecule type" value="Genomic_DNA"/>
</dbReference>
<evidence type="ECO:0000313" key="17">
    <source>
        <dbReference type="EMBL" id="VVT46966.1"/>
    </source>
</evidence>
<name>A0A5E8B5X5_9ASCO</name>
<evidence type="ECO:0000256" key="16">
    <source>
        <dbReference type="PIRSR" id="PIRSR007828-2"/>
    </source>
</evidence>
<dbReference type="AlphaFoldDB" id="A0A5E8B5X5"/>
<dbReference type="GO" id="GO:0004177">
    <property type="term" value="F:aminopeptidase activity"/>
    <property type="evidence" value="ECO:0007669"/>
    <property type="project" value="UniProtKB-KW"/>
</dbReference>
<comment type="catalytic activity">
    <reaction evidence="1">
        <text>Release of an N-terminal dipeptide from a peptide comprising four or more residues, with broad specificity. Also acts on dipeptidyl 2-naphthylamides.</text>
        <dbReference type="EC" id="3.4.14.4"/>
    </reaction>
</comment>
<dbReference type="GO" id="GO:0008239">
    <property type="term" value="F:dipeptidyl-peptidase activity"/>
    <property type="evidence" value="ECO:0007669"/>
    <property type="project" value="UniProtKB-EC"/>
</dbReference>
<keyword evidence="7" id="KW-0963">Cytoplasm</keyword>
<dbReference type="EC" id="3.4.14.4" evidence="4"/>
<feature type="binding site" evidence="16">
    <location>
        <position position="598"/>
    </location>
    <ligand>
        <name>Zn(2+)</name>
        <dbReference type="ChEBI" id="CHEBI:29105"/>
        <note>catalytic</note>
    </ligand>
</feature>
<reference evidence="17 18" key="1">
    <citation type="submission" date="2019-09" db="EMBL/GenBank/DDBJ databases">
        <authorList>
            <person name="Brejova B."/>
        </authorList>
    </citation>
    <scope>NUCLEOTIDE SEQUENCE [LARGE SCALE GENOMIC DNA]</scope>
</reference>
<dbReference type="GO" id="GO:0008235">
    <property type="term" value="F:metalloexopeptidase activity"/>
    <property type="evidence" value="ECO:0007669"/>
    <property type="project" value="InterPro"/>
</dbReference>
<evidence type="ECO:0000256" key="6">
    <source>
        <dbReference type="ARBA" id="ARBA00022438"/>
    </source>
</evidence>
<keyword evidence="8" id="KW-0645">Protease</keyword>
<proteinExistence type="inferred from homology"/>
<dbReference type="Proteomes" id="UP000398389">
    <property type="component" value="Unassembled WGS sequence"/>
</dbReference>
<keyword evidence="11 16" id="KW-0862">Zinc</keyword>
<evidence type="ECO:0000256" key="5">
    <source>
        <dbReference type="ARBA" id="ARBA00014713"/>
    </source>
</evidence>
<keyword evidence="12" id="KW-0482">Metalloprotease</keyword>
<keyword evidence="18" id="KW-1185">Reference proteome</keyword>
<dbReference type="GeneID" id="43580298"/>
<evidence type="ECO:0000256" key="4">
    <source>
        <dbReference type="ARBA" id="ARBA00012063"/>
    </source>
</evidence>
<dbReference type="RefSeq" id="XP_031852089.1">
    <property type="nucleotide sequence ID" value="XM_031996198.1"/>
</dbReference>
<evidence type="ECO:0000256" key="7">
    <source>
        <dbReference type="ARBA" id="ARBA00022490"/>
    </source>
</evidence>
<sequence>MLRNQIQPKSYCQLISSGAFLRQRGGMRHQYGTSAVGAAVGAVKTTAATLAQRYSYSTSFYSSSSSSSSSFSSSFTTTTKSISPSKSYLKPRFSFQSQNFSTMAPAAHYYADTKAPITPLEVKHHFELLADNDKHYAHHMSRASHFGTRVVLRQVSPESETIYDIILSLHATVKGIYDETTLKDASAQDVQYYLEYASQFLSNLGNYKSFGDVKFVPRLTPEAFKSIVSVDSKALELYNTVEKAIFSTEPEAANLLGYADKGHVTSYYSPNVTKEEIDTIQGALAAKGVLPENTRLFKDEKGFKLLIASANTFADSEDKTIPHESIELPNGLGTLEFVYGDHSKEFAKIVEEMEGALKYAANETQEKMLKAYIQSFKTGSMEEHKESQKYWVKDIGPKVETNIGFIETYRDPAGIRGEWEGLVAMINTERTKKFSELVEKAKDYIGQLPWPKAFEKDVFTPPDFTSLEVLTFAGSGIPAGINIPNYDDVRLNVGFKNVSLGNVLSAKAPNEKTTFLKPEDAPLHDKLRGPSFEVQVGIHELLGHGTGKLLSENSDGTFNFDKENPPISPITGKPVTTYYKKGETWGSVFGSLAGSYEECRAETVAMYLATDKSLLKIFGHGETGEENADDVLYIAYLMMARAGLLGLEFWDPITKKWGQPHMQARFSILKCFLNAGEDFVKLETSKEDYSDLVISLDRSKILSVGKKAVGDYLQKLHIYKTTADYANGSALYNEMTEVGPELAKFRDIVIKSKLPRKQFVQANTVIEDGKVVFKEYESTPVGMIESFAARAV</sequence>
<dbReference type="Pfam" id="PF03571">
    <property type="entry name" value="Peptidase_M49"/>
    <property type="match status" value="1"/>
</dbReference>
<dbReference type="InterPro" id="IPR039461">
    <property type="entry name" value="Peptidase_M49"/>
</dbReference>
<dbReference type="GO" id="GO:0005737">
    <property type="term" value="C:cytoplasm"/>
    <property type="evidence" value="ECO:0007669"/>
    <property type="project" value="UniProtKB-SubCell"/>
</dbReference>
<comment type="subcellular location">
    <subcellularLocation>
        <location evidence="2">Cytoplasm</location>
    </subcellularLocation>
</comment>
<evidence type="ECO:0000256" key="1">
    <source>
        <dbReference type="ARBA" id="ARBA00001336"/>
    </source>
</evidence>
<gene>
    <name evidence="17" type="ORF">SAPINGB_P001476</name>
</gene>
<evidence type="ECO:0000256" key="8">
    <source>
        <dbReference type="ARBA" id="ARBA00022670"/>
    </source>
</evidence>
<protein>
    <recommendedName>
        <fullName evidence="5">Dipeptidyl peptidase 3</fullName>
        <ecNumber evidence="4">3.4.14.4</ecNumber>
    </recommendedName>
    <alternativeName>
        <fullName evidence="13">Dipeptidyl aminopeptidase III</fullName>
    </alternativeName>
    <alternativeName>
        <fullName evidence="14">Dipeptidyl peptidase III</fullName>
    </alternativeName>
</protein>
<feature type="binding site" evidence="16">
    <location>
        <position position="544"/>
    </location>
    <ligand>
        <name>Zn(2+)</name>
        <dbReference type="ChEBI" id="CHEBI:29105"/>
        <note>catalytic</note>
    </ligand>
</feature>
<evidence type="ECO:0000256" key="10">
    <source>
        <dbReference type="ARBA" id="ARBA00022801"/>
    </source>
</evidence>
<dbReference type="PANTHER" id="PTHR23422:SF11">
    <property type="entry name" value="DIPEPTIDYL PEPTIDASE 3"/>
    <property type="match status" value="1"/>
</dbReference>
<keyword evidence="6" id="KW-0031">Aminopeptidase</keyword>
<dbReference type="FunFam" id="3.30.540.30:FF:000002">
    <property type="entry name" value="Dipeptidyl peptidase 3"/>
    <property type="match status" value="1"/>
</dbReference>
<dbReference type="PANTHER" id="PTHR23422">
    <property type="entry name" value="DIPEPTIDYL PEPTIDASE III-RELATED"/>
    <property type="match status" value="1"/>
</dbReference>
<keyword evidence="10" id="KW-0378">Hydrolase</keyword>
<dbReference type="OrthoDB" id="4694525at2759"/>
<evidence type="ECO:0000313" key="18">
    <source>
        <dbReference type="Proteomes" id="UP000398389"/>
    </source>
</evidence>
<evidence type="ECO:0000256" key="3">
    <source>
        <dbReference type="ARBA" id="ARBA00010200"/>
    </source>
</evidence>
<evidence type="ECO:0000256" key="9">
    <source>
        <dbReference type="ARBA" id="ARBA00022723"/>
    </source>
</evidence>
<evidence type="ECO:0000256" key="15">
    <source>
        <dbReference type="PIRSR" id="PIRSR007828-1"/>
    </source>
</evidence>
<dbReference type="Gene3D" id="3.30.540.30">
    <property type="match status" value="3"/>
</dbReference>
<evidence type="ECO:0000256" key="12">
    <source>
        <dbReference type="ARBA" id="ARBA00023049"/>
    </source>
</evidence>
<evidence type="ECO:0000256" key="11">
    <source>
        <dbReference type="ARBA" id="ARBA00022833"/>
    </source>
</evidence>
<accession>A0A5E8B5X5</accession>
<comment type="cofactor">
    <cofactor evidence="16">
        <name>Zn(2+)</name>
        <dbReference type="ChEBI" id="CHEBI:29105"/>
    </cofactor>
    <text evidence="16">Binds 1 zinc ion per subunit.</text>
</comment>
<feature type="binding site" evidence="16">
    <location>
        <position position="539"/>
    </location>
    <ligand>
        <name>Zn(2+)</name>
        <dbReference type="ChEBI" id="CHEBI:29105"/>
        <note>catalytic</note>
    </ligand>
</feature>
<dbReference type="GO" id="GO:0006508">
    <property type="term" value="P:proteolysis"/>
    <property type="evidence" value="ECO:0007669"/>
    <property type="project" value="UniProtKB-KW"/>
</dbReference>
<dbReference type="FunFam" id="3.30.540.30:FF:000001">
    <property type="entry name" value="Dipeptidyl peptidase 3"/>
    <property type="match status" value="1"/>
</dbReference>
<dbReference type="PIRSF" id="PIRSF007828">
    <property type="entry name" value="Dipeptidyl-peptidase_III"/>
    <property type="match status" value="1"/>
</dbReference>
<evidence type="ECO:0000256" key="2">
    <source>
        <dbReference type="ARBA" id="ARBA00004496"/>
    </source>
</evidence>
<dbReference type="InterPro" id="IPR005317">
    <property type="entry name" value="Dipeptidyl-peptase3"/>
</dbReference>
<comment type="similarity">
    <text evidence="3">Belongs to the peptidase M49 family.</text>
</comment>
<evidence type="ECO:0000256" key="14">
    <source>
        <dbReference type="ARBA" id="ARBA00032119"/>
    </source>
</evidence>